<evidence type="ECO:0000256" key="1">
    <source>
        <dbReference type="SAM" id="MobiDB-lite"/>
    </source>
</evidence>
<proteinExistence type="predicted"/>
<sequence>MLFLLKMIYQDKLRLTSADITEEDFAFLKSKNKVLCNLEECSIKSNFSPSIYSSSSSNSQNSSPIFLSPFPPNPIIRRDLSQSQHPRKRVPNRSNAKKIAKISPLIKRTYRKSYNHNNDENFPKIIVPRPRKQPPPLRVSSLDISRGFVGFCGVLNVNPYYAGCPGRITTTKDVIGHTYFICANCGTRRRYLEESSSKTNVLNLE</sequence>
<protein>
    <submittedName>
        <fullName evidence="3">Uncharacterized protein</fullName>
    </submittedName>
</protein>
<evidence type="ECO:0000313" key="3">
    <source>
        <dbReference type="WBParaSite" id="PSU_v2.g10287.t1"/>
    </source>
</evidence>
<keyword evidence="2" id="KW-1185">Reference proteome</keyword>
<evidence type="ECO:0000313" key="2">
    <source>
        <dbReference type="Proteomes" id="UP000887577"/>
    </source>
</evidence>
<organism evidence="2 3">
    <name type="scientific">Panagrolaimus superbus</name>
    <dbReference type="NCBI Taxonomy" id="310955"/>
    <lineage>
        <taxon>Eukaryota</taxon>
        <taxon>Metazoa</taxon>
        <taxon>Ecdysozoa</taxon>
        <taxon>Nematoda</taxon>
        <taxon>Chromadorea</taxon>
        <taxon>Rhabditida</taxon>
        <taxon>Tylenchina</taxon>
        <taxon>Panagrolaimomorpha</taxon>
        <taxon>Panagrolaimoidea</taxon>
        <taxon>Panagrolaimidae</taxon>
        <taxon>Panagrolaimus</taxon>
    </lineage>
</organism>
<dbReference type="Proteomes" id="UP000887577">
    <property type="component" value="Unplaced"/>
</dbReference>
<name>A0A914XQK3_9BILA</name>
<accession>A0A914XQK3</accession>
<dbReference type="AlphaFoldDB" id="A0A914XQK3"/>
<reference evidence="3" key="1">
    <citation type="submission" date="2022-11" db="UniProtKB">
        <authorList>
            <consortium name="WormBaseParasite"/>
        </authorList>
    </citation>
    <scope>IDENTIFICATION</scope>
</reference>
<feature type="region of interest" description="Disordered" evidence="1">
    <location>
        <begin position="114"/>
        <end position="133"/>
    </location>
</feature>
<dbReference type="WBParaSite" id="PSU_v2.g10287.t1">
    <property type="protein sequence ID" value="PSU_v2.g10287.t1"/>
    <property type="gene ID" value="PSU_v2.g10287"/>
</dbReference>